<name>A0ABR2C3A6_9ROSI</name>
<protein>
    <submittedName>
        <fullName evidence="3">Uncharacterized protein</fullName>
    </submittedName>
</protein>
<sequence>MMGTDSSSQTKPMPLSTEEEDPSTQSTALLSFNTDSSLESEVQESFSKPRTIIFIALILLICVALSATTTATATATARNFSRPLNKLEKPVVLLVSSDGFRFGYQFKLCGL</sequence>
<keyword evidence="4" id="KW-1185">Reference proteome</keyword>
<gene>
    <name evidence="3" type="ORF">V6N12_052930</name>
</gene>
<feature type="compositionally biased region" description="Polar residues" evidence="1">
    <location>
        <begin position="1"/>
        <end position="11"/>
    </location>
</feature>
<dbReference type="Proteomes" id="UP001472677">
    <property type="component" value="Unassembled WGS sequence"/>
</dbReference>
<evidence type="ECO:0000256" key="2">
    <source>
        <dbReference type="SAM" id="Phobius"/>
    </source>
</evidence>
<evidence type="ECO:0000313" key="4">
    <source>
        <dbReference type="Proteomes" id="UP001472677"/>
    </source>
</evidence>
<evidence type="ECO:0000256" key="1">
    <source>
        <dbReference type="SAM" id="MobiDB-lite"/>
    </source>
</evidence>
<keyword evidence="2" id="KW-0472">Membrane</keyword>
<evidence type="ECO:0000313" key="3">
    <source>
        <dbReference type="EMBL" id="KAK8513762.1"/>
    </source>
</evidence>
<reference evidence="3 4" key="1">
    <citation type="journal article" date="2024" name="G3 (Bethesda)">
        <title>Genome assembly of Hibiscus sabdariffa L. provides insights into metabolisms of medicinal natural products.</title>
        <authorList>
            <person name="Kim T."/>
        </authorList>
    </citation>
    <scope>NUCLEOTIDE SEQUENCE [LARGE SCALE GENOMIC DNA]</scope>
    <source>
        <strain evidence="3">TK-2024</strain>
        <tissue evidence="3">Old leaves</tissue>
    </source>
</reference>
<accession>A0ABR2C3A6</accession>
<organism evidence="3 4">
    <name type="scientific">Hibiscus sabdariffa</name>
    <name type="common">roselle</name>
    <dbReference type="NCBI Taxonomy" id="183260"/>
    <lineage>
        <taxon>Eukaryota</taxon>
        <taxon>Viridiplantae</taxon>
        <taxon>Streptophyta</taxon>
        <taxon>Embryophyta</taxon>
        <taxon>Tracheophyta</taxon>
        <taxon>Spermatophyta</taxon>
        <taxon>Magnoliopsida</taxon>
        <taxon>eudicotyledons</taxon>
        <taxon>Gunneridae</taxon>
        <taxon>Pentapetalae</taxon>
        <taxon>rosids</taxon>
        <taxon>malvids</taxon>
        <taxon>Malvales</taxon>
        <taxon>Malvaceae</taxon>
        <taxon>Malvoideae</taxon>
        <taxon>Hibiscus</taxon>
    </lineage>
</organism>
<feature type="region of interest" description="Disordered" evidence="1">
    <location>
        <begin position="1"/>
        <end position="29"/>
    </location>
</feature>
<keyword evidence="2" id="KW-0812">Transmembrane</keyword>
<dbReference type="EMBL" id="JBBPBM010000069">
    <property type="protein sequence ID" value="KAK8513762.1"/>
    <property type="molecule type" value="Genomic_DNA"/>
</dbReference>
<comment type="caution">
    <text evidence="3">The sequence shown here is derived from an EMBL/GenBank/DDBJ whole genome shotgun (WGS) entry which is preliminary data.</text>
</comment>
<feature type="transmembrane region" description="Helical" evidence="2">
    <location>
        <begin position="52"/>
        <end position="77"/>
    </location>
</feature>
<keyword evidence="2" id="KW-1133">Transmembrane helix</keyword>
<proteinExistence type="predicted"/>